<dbReference type="Gene3D" id="2.60.40.290">
    <property type="match status" value="1"/>
</dbReference>
<dbReference type="GO" id="GO:0004553">
    <property type="term" value="F:hydrolase activity, hydrolyzing O-glycosyl compounds"/>
    <property type="evidence" value="ECO:0007669"/>
    <property type="project" value="InterPro"/>
</dbReference>
<protein>
    <submittedName>
        <fullName evidence="8">Alpha-L-arabinofuranosidase</fullName>
    </submittedName>
</protein>
<dbReference type="OrthoDB" id="9758333at2"/>
<accession>A0A1H8LN42</accession>
<dbReference type="PANTHER" id="PTHR43576">
    <property type="entry name" value="ALPHA-L-ARABINOFURANOSIDASE C-RELATED"/>
    <property type="match status" value="1"/>
</dbReference>
<dbReference type="InterPro" id="IPR036116">
    <property type="entry name" value="FN3_sf"/>
</dbReference>
<dbReference type="PROSITE" id="PS50853">
    <property type="entry name" value="FN3"/>
    <property type="match status" value="1"/>
</dbReference>
<evidence type="ECO:0000256" key="2">
    <source>
        <dbReference type="ARBA" id="ARBA00023277"/>
    </source>
</evidence>
<dbReference type="CDD" id="cd00063">
    <property type="entry name" value="FN3"/>
    <property type="match status" value="1"/>
</dbReference>
<feature type="domain" description="CBM2" evidence="7">
    <location>
        <begin position="592"/>
        <end position="705"/>
    </location>
</feature>
<dbReference type="SUPFAM" id="SSF49384">
    <property type="entry name" value="Carbohydrate-binding domain"/>
    <property type="match status" value="1"/>
</dbReference>
<dbReference type="InterPro" id="IPR017853">
    <property type="entry name" value="GH"/>
</dbReference>
<evidence type="ECO:0000313" key="8">
    <source>
        <dbReference type="EMBL" id="SEO06499.1"/>
    </source>
</evidence>
<evidence type="ECO:0000313" key="9">
    <source>
        <dbReference type="Proteomes" id="UP000181951"/>
    </source>
</evidence>
<feature type="chain" id="PRO_5039537187" evidence="5">
    <location>
        <begin position="49"/>
        <end position="705"/>
    </location>
</feature>
<sequence length="705" mass="73330">MPPTRLPKVRSVVRLPRSLSAAQWRLRAAAALSTAVLGAALLSGGGTAAADTAEPAPVDVTVNAAEGQGTIPDTAYGLNSAVWDSQMNVPQVQDLLQSANVGMLRYPGGSYGDIYHWQDNTAPGGYVAPGTDFDAFMGTVQKIGAQPILIANYGSGTPQEAADWVRYANVTKHYGAKYWEIGNELYGNGHYGSGWEHDDHADTSPTAYAHNVADFATAMKAVDPTVRIGAVLTLPGNWPDGVMAAGESADWNHTVIPLIAGKADFVIVHWYPGGSDAAQMLGEPAQLTGELAQLRDQLDSAGAAGTPIALTEVNSNVDEDTQPDALFGADTYVTALESGAFTVDWWDTHNGPGPISTAPDGATDYNDYGILSSGTCTGSVCEPPLNTPFPTYHAISMLSHLGRPGDQLVGAGTTSPLVSAHAVHRADGDLSVMLINKDPDHAQQVALHYAGFSPDTSSATVDTYRDQATAIDSTTSADVTAQTLPPFSITTVTLHPRAGTQSTLSAPGAPRVTAADATDATVAWTPSTGGTPVRYEVYRQNGTTSELLADSTGTSATVPNLTPGTTYTWNVLARDADGRLSRPSQPVTVRTGTPAHSTCQVSFQVTAGWGNGYNANVTVTDTGPNPVTGWTLAFTFPSAGETVSGFWNAHVSQQGRNVVATPVDWNGTLAANGGNSASFGFTGATTGAYPPPTVFTLNGTVCTTT</sequence>
<name>A0A1H8LN42_9ACTN</name>
<evidence type="ECO:0000256" key="3">
    <source>
        <dbReference type="ARBA" id="ARBA00023295"/>
    </source>
</evidence>
<dbReference type="SUPFAM" id="SSF49265">
    <property type="entry name" value="Fibronectin type III"/>
    <property type="match status" value="1"/>
</dbReference>
<dbReference type="InterPro" id="IPR008965">
    <property type="entry name" value="CBM2/CBM3_carb-bd_dom_sf"/>
</dbReference>
<dbReference type="AlphaFoldDB" id="A0A1H8LN42"/>
<dbReference type="Proteomes" id="UP000181951">
    <property type="component" value="Unassembled WGS sequence"/>
</dbReference>
<proteinExistence type="predicted"/>
<reference evidence="8 9" key="1">
    <citation type="submission" date="2016-10" db="EMBL/GenBank/DDBJ databases">
        <authorList>
            <person name="de Groot N.N."/>
        </authorList>
    </citation>
    <scope>NUCLEOTIDE SEQUENCE [LARGE SCALE GENOMIC DNA]</scope>
    <source>
        <strain evidence="8 9">CGMCC 4.2026</strain>
    </source>
</reference>
<gene>
    <name evidence="8" type="ORF">SAMN05216267_1016111</name>
</gene>
<organism evidence="8 9">
    <name type="scientific">Actinacidiphila rubida</name>
    <dbReference type="NCBI Taxonomy" id="310780"/>
    <lineage>
        <taxon>Bacteria</taxon>
        <taxon>Bacillati</taxon>
        <taxon>Actinomycetota</taxon>
        <taxon>Actinomycetes</taxon>
        <taxon>Kitasatosporales</taxon>
        <taxon>Streptomycetaceae</taxon>
        <taxon>Actinacidiphila</taxon>
    </lineage>
</organism>
<evidence type="ECO:0000256" key="4">
    <source>
        <dbReference type="ARBA" id="ARBA00023326"/>
    </source>
</evidence>
<dbReference type="SMART" id="SM00637">
    <property type="entry name" value="CBD_II"/>
    <property type="match status" value="1"/>
</dbReference>
<dbReference type="PANTHER" id="PTHR43576:SF3">
    <property type="entry name" value="ALPHA-L-ARABINOFURANOSIDASE C"/>
    <property type="match status" value="1"/>
</dbReference>
<dbReference type="STRING" id="310780.SAMN05216267_1016111"/>
<dbReference type="PROSITE" id="PS51173">
    <property type="entry name" value="CBM2"/>
    <property type="match status" value="1"/>
</dbReference>
<dbReference type="GO" id="GO:0030247">
    <property type="term" value="F:polysaccharide binding"/>
    <property type="evidence" value="ECO:0007669"/>
    <property type="project" value="UniProtKB-UniRule"/>
</dbReference>
<evidence type="ECO:0000259" key="7">
    <source>
        <dbReference type="PROSITE" id="PS51173"/>
    </source>
</evidence>
<dbReference type="Gene3D" id="2.60.40.1180">
    <property type="entry name" value="Golgi alpha-mannosidase II"/>
    <property type="match status" value="1"/>
</dbReference>
<dbReference type="SMART" id="SM00060">
    <property type="entry name" value="FN3"/>
    <property type="match status" value="1"/>
</dbReference>
<dbReference type="GO" id="GO:0000272">
    <property type="term" value="P:polysaccharide catabolic process"/>
    <property type="evidence" value="ECO:0007669"/>
    <property type="project" value="UniProtKB-KW"/>
</dbReference>
<dbReference type="InterPro" id="IPR003961">
    <property type="entry name" value="FN3_dom"/>
</dbReference>
<keyword evidence="3" id="KW-0378">Hydrolase</keyword>
<dbReference type="SUPFAM" id="SSF51445">
    <property type="entry name" value="(Trans)glycosidases"/>
    <property type="match status" value="1"/>
</dbReference>
<dbReference type="InterPro" id="IPR001919">
    <property type="entry name" value="CBD2"/>
</dbReference>
<dbReference type="InterPro" id="IPR012291">
    <property type="entry name" value="CBM2_carb-bd_dom_sf"/>
</dbReference>
<dbReference type="Pfam" id="PF00041">
    <property type="entry name" value="fn3"/>
    <property type="match status" value="1"/>
</dbReference>
<dbReference type="Pfam" id="PF00553">
    <property type="entry name" value="CBM_2"/>
    <property type="match status" value="1"/>
</dbReference>
<dbReference type="EMBL" id="FODD01000016">
    <property type="protein sequence ID" value="SEO06499.1"/>
    <property type="molecule type" value="Genomic_DNA"/>
</dbReference>
<keyword evidence="9" id="KW-1185">Reference proteome</keyword>
<evidence type="ECO:0000256" key="1">
    <source>
        <dbReference type="ARBA" id="ARBA00022729"/>
    </source>
</evidence>
<feature type="signal peptide" evidence="5">
    <location>
        <begin position="1"/>
        <end position="48"/>
    </location>
</feature>
<keyword evidence="2" id="KW-0119">Carbohydrate metabolism</keyword>
<keyword evidence="4" id="KW-0624">Polysaccharide degradation</keyword>
<keyword evidence="3" id="KW-0326">Glycosidase</keyword>
<dbReference type="Gene3D" id="2.60.40.10">
    <property type="entry name" value="Immunoglobulins"/>
    <property type="match status" value="1"/>
</dbReference>
<evidence type="ECO:0000256" key="5">
    <source>
        <dbReference type="SAM" id="SignalP"/>
    </source>
</evidence>
<evidence type="ECO:0000259" key="6">
    <source>
        <dbReference type="PROSITE" id="PS50853"/>
    </source>
</evidence>
<feature type="domain" description="Fibronectin type-III" evidence="6">
    <location>
        <begin position="506"/>
        <end position="594"/>
    </location>
</feature>
<dbReference type="Gene3D" id="3.20.20.80">
    <property type="entry name" value="Glycosidases"/>
    <property type="match status" value="1"/>
</dbReference>
<dbReference type="InterPro" id="IPR013783">
    <property type="entry name" value="Ig-like_fold"/>
</dbReference>
<keyword evidence="1 5" id="KW-0732">Signal</keyword>
<dbReference type="InterPro" id="IPR013780">
    <property type="entry name" value="Glyco_hydro_b"/>
</dbReference>